<keyword evidence="2" id="KW-0479">Metal-binding</keyword>
<dbReference type="AlphaFoldDB" id="A0A8A0RIS7"/>
<feature type="domain" description="ATPase BadF/BadG/BcrA/BcrD type" evidence="5">
    <location>
        <begin position="288"/>
        <end position="536"/>
    </location>
</feature>
<dbReference type="PANTHER" id="PTHR32329">
    <property type="entry name" value="BIFUNCTIONAL PROTEIN [INCLUDES 2-HYDROXYACYL-COA DEHYDRATASE (N-TER) AND ITS ACTIVATOR DOMAIN (C_TERM)-RELATED"/>
    <property type="match status" value="1"/>
</dbReference>
<evidence type="ECO:0000256" key="2">
    <source>
        <dbReference type="ARBA" id="ARBA00022723"/>
    </source>
</evidence>
<dbReference type="Proteomes" id="UP000662904">
    <property type="component" value="Chromosome"/>
</dbReference>
<organism evidence="6 7">
    <name type="scientific">Koleobacter methoxysyntrophicus</name>
    <dbReference type="NCBI Taxonomy" id="2751313"/>
    <lineage>
        <taxon>Bacteria</taxon>
        <taxon>Bacillati</taxon>
        <taxon>Bacillota</taxon>
        <taxon>Clostridia</taxon>
        <taxon>Koleobacterales</taxon>
        <taxon>Koleobacteraceae</taxon>
        <taxon>Koleobacter</taxon>
    </lineage>
</organism>
<evidence type="ECO:0000256" key="1">
    <source>
        <dbReference type="ARBA" id="ARBA00001966"/>
    </source>
</evidence>
<dbReference type="InterPro" id="IPR002731">
    <property type="entry name" value="ATPase_BadF"/>
</dbReference>
<evidence type="ECO:0000256" key="3">
    <source>
        <dbReference type="ARBA" id="ARBA00023004"/>
    </source>
</evidence>
<evidence type="ECO:0000313" key="6">
    <source>
        <dbReference type="EMBL" id="QSQ08195.1"/>
    </source>
</evidence>
<dbReference type="Pfam" id="PF06050">
    <property type="entry name" value="HGD-D"/>
    <property type="match status" value="2"/>
</dbReference>
<evidence type="ECO:0000313" key="7">
    <source>
        <dbReference type="Proteomes" id="UP000662904"/>
    </source>
</evidence>
<dbReference type="InterPro" id="IPR043129">
    <property type="entry name" value="ATPase_NBD"/>
</dbReference>
<dbReference type="EMBL" id="CP059066">
    <property type="protein sequence ID" value="QSQ08195.1"/>
    <property type="molecule type" value="Genomic_DNA"/>
</dbReference>
<dbReference type="EC" id="3.6.1.-" evidence="6"/>
<keyword evidence="6" id="KW-0378">Hydrolase</keyword>
<dbReference type="InterPro" id="IPR051805">
    <property type="entry name" value="Dehydratase_Activator_Redct"/>
</dbReference>
<proteinExistence type="predicted"/>
<dbReference type="Gene3D" id="3.40.50.11900">
    <property type="match status" value="1"/>
</dbReference>
<evidence type="ECO:0000256" key="4">
    <source>
        <dbReference type="ARBA" id="ARBA00023014"/>
    </source>
</evidence>
<protein>
    <submittedName>
        <fullName evidence="6">(R)-phenyllactate dehydratase activator</fullName>
        <ecNumber evidence="6">3.6.1.-</ecNumber>
    </submittedName>
</protein>
<dbReference type="SUPFAM" id="SSF53067">
    <property type="entry name" value="Actin-like ATPase domain"/>
    <property type="match status" value="1"/>
</dbReference>
<comment type="cofactor">
    <cofactor evidence="1">
        <name>[4Fe-4S] cluster</name>
        <dbReference type="ChEBI" id="CHEBI:49883"/>
    </cofactor>
</comment>
<keyword evidence="4" id="KW-0411">Iron-sulfur</keyword>
<dbReference type="NCBIfam" id="TIGR00241">
    <property type="entry name" value="CoA_E_activ"/>
    <property type="match status" value="1"/>
</dbReference>
<dbReference type="InterPro" id="IPR008275">
    <property type="entry name" value="CoA_E_activase_dom"/>
</dbReference>
<dbReference type="GO" id="GO:0046872">
    <property type="term" value="F:metal ion binding"/>
    <property type="evidence" value="ECO:0007669"/>
    <property type="project" value="UniProtKB-KW"/>
</dbReference>
<dbReference type="GO" id="GO:0051536">
    <property type="term" value="F:iron-sulfur cluster binding"/>
    <property type="evidence" value="ECO:0007669"/>
    <property type="project" value="UniProtKB-KW"/>
</dbReference>
<accession>A0A8A0RIS7</accession>
<name>A0A8A0RIS7_9FIRM</name>
<gene>
    <name evidence="6" type="primary">fldI_1</name>
    <name evidence="6" type="ORF">H0A61_00515</name>
</gene>
<dbReference type="KEGG" id="kme:H0A61_00515"/>
<dbReference type="Gene3D" id="3.40.50.11890">
    <property type="match status" value="1"/>
</dbReference>
<dbReference type="PANTHER" id="PTHR32329:SF2">
    <property type="entry name" value="BIFUNCTIONAL PROTEIN [INCLUDES 2-HYDROXYACYL-COA DEHYDRATASE (N-TER) AND ITS ACTIVATOR DOMAIN (C_TERM)"/>
    <property type="match status" value="1"/>
</dbReference>
<dbReference type="GO" id="GO:0016787">
    <property type="term" value="F:hydrolase activity"/>
    <property type="evidence" value="ECO:0007669"/>
    <property type="project" value="UniProtKB-KW"/>
</dbReference>
<sequence>MTGYVCKYTPVEIIRAFDEGVCRIEPKVKSVEKAMSLTHPNMCSFMKGALEEIIRENINEIILVNCCDSIRRLYDILRGKVKFIHIIDLPRKITGSAYSLFYRELLHFIGAYEAYKGKKFDLNKFKKVLAEHKMENACKGKCVAVFGGRLNDGVIENIKRRCNLDVVNLTCTGISRPSKVGQEGDLIFSYAKALLNLPPCMRMAEDRSKLLDDLNLKGVIYNTVKFCDFYSFEYTSLKKTSNIPILKIETDYSDSNSGQVLTRIDAFLESLGVKRAIAHPVKSGYFAGIDSGSTSTNVVIIDENKNIISYSTVPTGARALGSAREAYRIALKKAGLKEEDIAYAVSTGYGRINIPFSNESVTEITCHGRGAFYLDKGVRTVIDIGGQDSKVIRLDDAGNVVDFVMNDKCSAGTGRFLEVMSRALEVSIEDMARAVTDFQEDIVITSMCTVFAESEVISLIARNKDRNDIIRGIHQSVASRAVSLLDRVGRSGKYMMTGGVAKNKGVVCEIEARICEKIIIPFEPQIVGALGAAVIAAEKRQE</sequence>
<reference evidence="6" key="1">
    <citation type="submission" date="2020-07" db="EMBL/GenBank/DDBJ databases">
        <title>Koleobacter methoxysyntrophicus gen. nov., sp. nov., a novel anaerobic bacterium isolated from deep subsurface oil field and proposal of Koleobacterales ord. nov. in the phylum Firmicutes.</title>
        <authorList>
            <person name="Sakamoto S."/>
            <person name="Tamaki H."/>
        </authorList>
    </citation>
    <scope>NUCLEOTIDE SEQUENCE</scope>
    <source>
        <strain evidence="6">NRmbB1</strain>
    </source>
</reference>
<evidence type="ECO:0000259" key="5">
    <source>
        <dbReference type="Pfam" id="PF01869"/>
    </source>
</evidence>
<dbReference type="RefSeq" id="WP_206708426.1">
    <property type="nucleotide sequence ID" value="NZ_CP059066.1"/>
</dbReference>
<dbReference type="Pfam" id="PF01869">
    <property type="entry name" value="BcrAD_BadFG"/>
    <property type="match status" value="1"/>
</dbReference>
<dbReference type="CDD" id="cd24036">
    <property type="entry name" value="ASKHA_NBD_BcrAD_BadFG_HgdC_HadI"/>
    <property type="match status" value="1"/>
</dbReference>
<dbReference type="InterPro" id="IPR010327">
    <property type="entry name" value="FldB/FldC_alpha/beta"/>
</dbReference>
<dbReference type="Gene3D" id="3.30.420.40">
    <property type="match status" value="2"/>
</dbReference>
<keyword evidence="7" id="KW-1185">Reference proteome</keyword>
<keyword evidence="3" id="KW-0408">Iron</keyword>